<name>A0AA36EP90_LACSI</name>
<feature type="compositionally biased region" description="Basic and acidic residues" evidence="2">
    <location>
        <begin position="32"/>
        <end position="44"/>
    </location>
</feature>
<reference evidence="3" key="1">
    <citation type="submission" date="2023-04" db="EMBL/GenBank/DDBJ databases">
        <authorList>
            <person name="Vijverberg K."/>
            <person name="Xiong W."/>
            <person name="Schranz E."/>
        </authorList>
    </citation>
    <scope>NUCLEOTIDE SEQUENCE</scope>
</reference>
<feature type="region of interest" description="Disordered" evidence="2">
    <location>
        <begin position="21"/>
        <end position="44"/>
    </location>
</feature>
<feature type="coiled-coil region" evidence="1">
    <location>
        <begin position="47"/>
        <end position="74"/>
    </location>
</feature>
<evidence type="ECO:0000313" key="3">
    <source>
        <dbReference type="EMBL" id="CAI9303207.1"/>
    </source>
</evidence>
<evidence type="ECO:0000256" key="1">
    <source>
        <dbReference type="SAM" id="Coils"/>
    </source>
</evidence>
<sequence>MVEMKQDDTYYQALVAFGEIEADLEEDPEENPEGRPEEYMESDTDHIRSVEDKIISLKRQLFAAEARVIRAERREEVNELAKLLIRQLDD</sequence>
<dbReference type="AlphaFoldDB" id="A0AA36EP90"/>
<dbReference type="Proteomes" id="UP001177003">
    <property type="component" value="Chromosome 9"/>
</dbReference>
<gene>
    <name evidence="3" type="ORF">LSALG_LOCUS41661</name>
</gene>
<feature type="compositionally biased region" description="Acidic residues" evidence="2">
    <location>
        <begin position="21"/>
        <end position="31"/>
    </location>
</feature>
<protein>
    <submittedName>
        <fullName evidence="3">Uncharacterized protein</fullName>
    </submittedName>
</protein>
<evidence type="ECO:0000313" key="4">
    <source>
        <dbReference type="Proteomes" id="UP001177003"/>
    </source>
</evidence>
<organism evidence="3 4">
    <name type="scientific">Lactuca saligna</name>
    <name type="common">Willowleaf lettuce</name>
    <dbReference type="NCBI Taxonomy" id="75948"/>
    <lineage>
        <taxon>Eukaryota</taxon>
        <taxon>Viridiplantae</taxon>
        <taxon>Streptophyta</taxon>
        <taxon>Embryophyta</taxon>
        <taxon>Tracheophyta</taxon>
        <taxon>Spermatophyta</taxon>
        <taxon>Magnoliopsida</taxon>
        <taxon>eudicotyledons</taxon>
        <taxon>Gunneridae</taxon>
        <taxon>Pentapetalae</taxon>
        <taxon>asterids</taxon>
        <taxon>campanulids</taxon>
        <taxon>Asterales</taxon>
        <taxon>Asteraceae</taxon>
        <taxon>Cichorioideae</taxon>
        <taxon>Cichorieae</taxon>
        <taxon>Lactucinae</taxon>
        <taxon>Lactuca</taxon>
    </lineage>
</organism>
<proteinExistence type="predicted"/>
<dbReference type="EMBL" id="OX465085">
    <property type="protein sequence ID" value="CAI9303207.1"/>
    <property type="molecule type" value="Genomic_DNA"/>
</dbReference>
<accession>A0AA36EP90</accession>
<keyword evidence="4" id="KW-1185">Reference proteome</keyword>
<evidence type="ECO:0000256" key="2">
    <source>
        <dbReference type="SAM" id="MobiDB-lite"/>
    </source>
</evidence>
<keyword evidence="1" id="KW-0175">Coiled coil</keyword>